<proteinExistence type="predicted"/>
<dbReference type="Proteomes" id="UP001501302">
    <property type="component" value="Unassembled WGS sequence"/>
</dbReference>
<keyword evidence="1" id="KW-1133">Transmembrane helix</keyword>
<gene>
    <name evidence="2" type="ORF">GCM10023314_26870</name>
</gene>
<organism evidence="2 3">
    <name type="scientific">Algibacter agarivorans</name>
    <dbReference type="NCBI Taxonomy" id="1109741"/>
    <lineage>
        <taxon>Bacteria</taxon>
        <taxon>Pseudomonadati</taxon>
        <taxon>Bacteroidota</taxon>
        <taxon>Flavobacteriia</taxon>
        <taxon>Flavobacteriales</taxon>
        <taxon>Flavobacteriaceae</taxon>
        <taxon>Algibacter</taxon>
    </lineage>
</organism>
<keyword evidence="1" id="KW-0812">Transmembrane</keyword>
<feature type="transmembrane region" description="Helical" evidence="1">
    <location>
        <begin position="12"/>
        <end position="28"/>
    </location>
</feature>
<protein>
    <submittedName>
        <fullName evidence="2">Uncharacterized protein</fullName>
    </submittedName>
</protein>
<evidence type="ECO:0000256" key="1">
    <source>
        <dbReference type="SAM" id="Phobius"/>
    </source>
</evidence>
<sequence>MYKKLLYDLKMINKKAFIGIFLILISIYNCSNTKDETKYITHLRDEITKNYNLKEIKIEIVNDETLTILLKNSKFKDYSKKEKQKIALQMGQLALKLRGNETEIETGELIFINDYSDLEEESTKPDSFKMY</sequence>
<dbReference type="EMBL" id="BAABJJ010000038">
    <property type="protein sequence ID" value="GAA4952038.1"/>
    <property type="molecule type" value="Genomic_DNA"/>
</dbReference>
<comment type="caution">
    <text evidence="2">The sequence shown here is derived from an EMBL/GenBank/DDBJ whole genome shotgun (WGS) entry which is preliminary data.</text>
</comment>
<evidence type="ECO:0000313" key="2">
    <source>
        <dbReference type="EMBL" id="GAA4952038.1"/>
    </source>
</evidence>
<keyword evidence="1" id="KW-0472">Membrane</keyword>
<name>A0ABP9GT84_9FLAO</name>
<evidence type="ECO:0000313" key="3">
    <source>
        <dbReference type="Proteomes" id="UP001501302"/>
    </source>
</evidence>
<accession>A0ABP9GT84</accession>
<keyword evidence="3" id="KW-1185">Reference proteome</keyword>
<reference evidence="3" key="1">
    <citation type="journal article" date="2019" name="Int. J. Syst. Evol. Microbiol.">
        <title>The Global Catalogue of Microorganisms (GCM) 10K type strain sequencing project: providing services to taxonomists for standard genome sequencing and annotation.</title>
        <authorList>
            <consortium name="The Broad Institute Genomics Platform"/>
            <consortium name="The Broad Institute Genome Sequencing Center for Infectious Disease"/>
            <person name="Wu L."/>
            <person name="Ma J."/>
        </authorList>
    </citation>
    <scope>NUCLEOTIDE SEQUENCE [LARGE SCALE GENOMIC DNA]</scope>
    <source>
        <strain evidence="3">JCM 18285</strain>
    </source>
</reference>